<sequence>MPNTRSGASMTHEEVEELVTRRVAKEMEAREAAMNLEPLNENGDEQEGGNRGNGNGGNRGNGNGGNRGNGNGGNGGNGNGETQRRVGLTRGLKKKWADCVKYQLIVPTSYQVKYAYFAHWQDSALGLSGKPTANQLVYDAEYAMNELGWTYEVDDRSACAESCGLGFDSSTNTWKMVCVLLKEHAPRDKPDMVNKNLCTMVHVFGINTWREIPQVPSYTITCKAVFANGCLHWLDSYSDIKTKDGGRPVIWFDVEKEAFGLIDPPKRMCDFWRKYSCKFQVVDLNGKVGYVCTRTMEVWLLNHQKEWVPHCRFKVPDGCLIHLIGCWNKDGDILIRSIGVDLFVFYVYNLKSGVLHKTSLAGSDVCPSIFMMTNTQTPPPATIVVIPTGAPATNTMANHAERPEKFNGQNFKRWQQEMFFYLTTLGLARFLKETAPQVEPPAEGQSSDAQAMQAVEAWKHPDFLCHNYVLNGLIDPLYNVYCKTTIAKELWESLERKYKTEDAGTKKFVVARFLDYKMVDSKNVIFTSKLGRIQKLLEMSVEDLVVRLLIEEDNKLAQKDTYALDSAKANMVEHAGSSSRSNSKGKGQDKKKNGKKGKGKSEYLAPNAGIVKPKFLGTCYNCDQPGHRAANCKMPKRVNLVGTNNSGWWIDTGATSHVCADKSMFHSFRAVDNGQKLYIGNSATADIKGEGDVILKMTLRKEGCRVAPVVGMSVSYEHADKLREEGRIGLSSLYVEEIPKHFKGIGGFSSDVKILSPGLTDDPKDRGGQSKSIMIQDGNRKYLFLIAHQYENSPIRTIDTPRDVLEVASKGYCAAATIPQEPLAEPG</sequence>
<evidence type="ECO:0000256" key="1">
    <source>
        <dbReference type="PROSITE-ProRule" id="PRU00047"/>
    </source>
</evidence>
<dbReference type="Pfam" id="PF08268">
    <property type="entry name" value="FBA_3"/>
    <property type="match status" value="1"/>
</dbReference>
<dbReference type="Proteomes" id="UP001151760">
    <property type="component" value="Unassembled WGS sequence"/>
</dbReference>
<dbReference type="Pfam" id="PF14223">
    <property type="entry name" value="Retrotran_gag_2"/>
    <property type="match status" value="1"/>
</dbReference>
<dbReference type="InterPro" id="IPR001878">
    <property type="entry name" value="Znf_CCHC"/>
</dbReference>
<keyword evidence="1" id="KW-0479">Metal-binding</keyword>
<proteinExistence type="predicted"/>
<feature type="compositionally biased region" description="Gly residues" evidence="2">
    <location>
        <begin position="49"/>
        <end position="79"/>
    </location>
</feature>
<dbReference type="SMART" id="SM00343">
    <property type="entry name" value="ZnF_C2HC"/>
    <property type="match status" value="1"/>
</dbReference>
<feature type="compositionally biased region" description="Low complexity" evidence="2">
    <location>
        <begin position="576"/>
        <end position="585"/>
    </location>
</feature>
<evidence type="ECO:0000313" key="5">
    <source>
        <dbReference type="Proteomes" id="UP001151760"/>
    </source>
</evidence>
<dbReference type="InterPro" id="IPR036875">
    <property type="entry name" value="Znf_CCHC_sf"/>
</dbReference>
<keyword evidence="5" id="KW-1185">Reference proteome</keyword>
<dbReference type="InterPro" id="IPR013187">
    <property type="entry name" value="F-box-assoc_dom_typ3"/>
</dbReference>
<dbReference type="SUPFAM" id="SSF57756">
    <property type="entry name" value="Retrovirus zinc finger-like domains"/>
    <property type="match status" value="1"/>
</dbReference>
<dbReference type="Pfam" id="PF22936">
    <property type="entry name" value="Pol_BBD"/>
    <property type="match status" value="1"/>
</dbReference>
<keyword evidence="1" id="KW-0863">Zinc-finger</keyword>
<name>A0ABQ5FHL6_9ASTR</name>
<evidence type="ECO:0000256" key="2">
    <source>
        <dbReference type="SAM" id="MobiDB-lite"/>
    </source>
</evidence>
<feature type="domain" description="CCHC-type" evidence="3">
    <location>
        <begin position="619"/>
        <end position="633"/>
    </location>
</feature>
<evidence type="ECO:0000313" key="4">
    <source>
        <dbReference type="EMBL" id="GJT62202.1"/>
    </source>
</evidence>
<reference evidence="4" key="2">
    <citation type="submission" date="2022-01" db="EMBL/GenBank/DDBJ databases">
        <authorList>
            <person name="Yamashiro T."/>
            <person name="Shiraishi A."/>
            <person name="Satake H."/>
            <person name="Nakayama K."/>
        </authorList>
    </citation>
    <scope>NUCLEOTIDE SEQUENCE</scope>
</reference>
<gene>
    <name evidence="4" type="ORF">Tco_1005735</name>
</gene>
<keyword evidence="1" id="KW-0862">Zinc</keyword>
<dbReference type="NCBIfam" id="TIGR01640">
    <property type="entry name" value="F_box_assoc_1"/>
    <property type="match status" value="1"/>
</dbReference>
<dbReference type="PANTHER" id="PTHR47592">
    <property type="entry name" value="PBF68 PROTEIN"/>
    <property type="match status" value="1"/>
</dbReference>
<reference evidence="4" key="1">
    <citation type="journal article" date="2022" name="Int. J. Mol. Sci.">
        <title>Draft Genome of Tanacetum Coccineum: Genomic Comparison of Closely Related Tanacetum-Family Plants.</title>
        <authorList>
            <person name="Yamashiro T."/>
            <person name="Shiraishi A."/>
            <person name="Nakayama K."/>
            <person name="Satake H."/>
        </authorList>
    </citation>
    <scope>NUCLEOTIDE SEQUENCE</scope>
</reference>
<dbReference type="Gene3D" id="4.10.60.10">
    <property type="entry name" value="Zinc finger, CCHC-type"/>
    <property type="match status" value="1"/>
</dbReference>
<dbReference type="InterPro" id="IPR017451">
    <property type="entry name" value="F-box-assoc_interact_dom"/>
</dbReference>
<dbReference type="InterPro" id="IPR054722">
    <property type="entry name" value="PolX-like_BBD"/>
</dbReference>
<dbReference type="PROSITE" id="PS50158">
    <property type="entry name" value="ZF_CCHC"/>
    <property type="match status" value="1"/>
</dbReference>
<evidence type="ECO:0000259" key="3">
    <source>
        <dbReference type="PROSITE" id="PS50158"/>
    </source>
</evidence>
<feature type="region of interest" description="Disordered" evidence="2">
    <location>
        <begin position="572"/>
        <end position="603"/>
    </location>
</feature>
<accession>A0ABQ5FHL6</accession>
<dbReference type="PANTHER" id="PTHR47592:SF27">
    <property type="entry name" value="OS08G0421700 PROTEIN"/>
    <property type="match status" value="1"/>
</dbReference>
<protein>
    <submittedName>
        <fullName evidence="4">Pol polyprotein</fullName>
    </submittedName>
</protein>
<dbReference type="Pfam" id="PF00098">
    <property type="entry name" value="zf-CCHC"/>
    <property type="match status" value="1"/>
</dbReference>
<comment type="caution">
    <text evidence="4">The sequence shown here is derived from an EMBL/GenBank/DDBJ whole genome shotgun (WGS) entry which is preliminary data.</text>
</comment>
<dbReference type="EMBL" id="BQNB010017354">
    <property type="protein sequence ID" value="GJT62202.1"/>
    <property type="molecule type" value="Genomic_DNA"/>
</dbReference>
<organism evidence="4 5">
    <name type="scientific">Tanacetum coccineum</name>
    <dbReference type="NCBI Taxonomy" id="301880"/>
    <lineage>
        <taxon>Eukaryota</taxon>
        <taxon>Viridiplantae</taxon>
        <taxon>Streptophyta</taxon>
        <taxon>Embryophyta</taxon>
        <taxon>Tracheophyta</taxon>
        <taxon>Spermatophyta</taxon>
        <taxon>Magnoliopsida</taxon>
        <taxon>eudicotyledons</taxon>
        <taxon>Gunneridae</taxon>
        <taxon>Pentapetalae</taxon>
        <taxon>asterids</taxon>
        <taxon>campanulids</taxon>
        <taxon>Asterales</taxon>
        <taxon>Asteraceae</taxon>
        <taxon>Asteroideae</taxon>
        <taxon>Anthemideae</taxon>
        <taxon>Anthemidinae</taxon>
        <taxon>Tanacetum</taxon>
    </lineage>
</organism>
<feature type="region of interest" description="Disordered" evidence="2">
    <location>
        <begin position="26"/>
        <end position="84"/>
    </location>
</feature>